<feature type="region of interest" description="Disordered" evidence="1">
    <location>
        <begin position="1"/>
        <end position="128"/>
    </location>
</feature>
<comment type="caution">
    <text evidence="2">The sequence shown here is derived from an EMBL/GenBank/DDBJ whole genome shotgun (WGS) entry which is preliminary data.</text>
</comment>
<gene>
    <name evidence="2" type="ORF">V9T40_006732</name>
</gene>
<dbReference type="Proteomes" id="UP001367676">
    <property type="component" value="Unassembled WGS sequence"/>
</dbReference>
<feature type="compositionally biased region" description="Basic and acidic residues" evidence="1">
    <location>
        <begin position="90"/>
        <end position="128"/>
    </location>
</feature>
<feature type="compositionally biased region" description="Basic residues" evidence="1">
    <location>
        <begin position="28"/>
        <end position="42"/>
    </location>
</feature>
<evidence type="ECO:0000313" key="2">
    <source>
        <dbReference type="EMBL" id="KAK7602758.1"/>
    </source>
</evidence>
<reference evidence="2 3" key="1">
    <citation type="submission" date="2024-03" db="EMBL/GenBank/DDBJ databases">
        <title>Adaptation during the transition from Ophiocordyceps entomopathogen to insect associate is accompanied by gene loss and intensified selection.</title>
        <authorList>
            <person name="Ward C.M."/>
            <person name="Onetto C.A."/>
            <person name="Borneman A.R."/>
        </authorList>
    </citation>
    <scope>NUCLEOTIDE SEQUENCE [LARGE SCALE GENOMIC DNA]</scope>
    <source>
        <strain evidence="2">AWRI1</strain>
        <tissue evidence="2">Single Adult Female</tissue>
    </source>
</reference>
<name>A0AAN9TRH4_9HEMI</name>
<evidence type="ECO:0000256" key="1">
    <source>
        <dbReference type="SAM" id="MobiDB-lite"/>
    </source>
</evidence>
<accession>A0AAN9TRH4</accession>
<protein>
    <submittedName>
        <fullName evidence="2">Uncharacterized protein</fullName>
    </submittedName>
</protein>
<organism evidence="2 3">
    <name type="scientific">Parthenolecanium corni</name>
    <dbReference type="NCBI Taxonomy" id="536013"/>
    <lineage>
        <taxon>Eukaryota</taxon>
        <taxon>Metazoa</taxon>
        <taxon>Ecdysozoa</taxon>
        <taxon>Arthropoda</taxon>
        <taxon>Hexapoda</taxon>
        <taxon>Insecta</taxon>
        <taxon>Pterygota</taxon>
        <taxon>Neoptera</taxon>
        <taxon>Paraneoptera</taxon>
        <taxon>Hemiptera</taxon>
        <taxon>Sternorrhyncha</taxon>
        <taxon>Coccoidea</taxon>
        <taxon>Coccidae</taxon>
        <taxon>Parthenolecanium</taxon>
    </lineage>
</organism>
<evidence type="ECO:0000313" key="3">
    <source>
        <dbReference type="Proteomes" id="UP001367676"/>
    </source>
</evidence>
<dbReference type="AlphaFoldDB" id="A0AAN9TRH4"/>
<proteinExistence type="predicted"/>
<sequence length="128" mass="14739">MSFGDTDVTSQRGGAKTPTKNEYVGRRREVRGHRHIHQKARTQLKGPTMRTRCHTETGQNLACPPNGESRQHWALVGGLEKVKKKKKKLKEKDAETDGHRKREKGAQKKKEMAKEKLALRKDDEREKE</sequence>
<keyword evidence="3" id="KW-1185">Reference proteome</keyword>
<dbReference type="EMBL" id="JBBCAQ010000007">
    <property type="protein sequence ID" value="KAK7602758.1"/>
    <property type="molecule type" value="Genomic_DNA"/>
</dbReference>